<dbReference type="CDD" id="cd07995">
    <property type="entry name" value="TPK"/>
    <property type="match status" value="1"/>
</dbReference>
<feature type="domain" description="Thiamin pyrophosphokinase thiamin-binding" evidence="6">
    <location>
        <begin position="147"/>
        <end position="210"/>
    </location>
</feature>
<keyword evidence="8" id="KW-1185">Reference proteome</keyword>
<dbReference type="PANTHER" id="PTHR41299">
    <property type="entry name" value="THIAMINE PYROPHOSPHOKINASE"/>
    <property type="match status" value="1"/>
</dbReference>
<evidence type="ECO:0000256" key="3">
    <source>
        <dbReference type="ARBA" id="ARBA00022777"/>
    </source>
</evidence>
<evidence type="ECO:0000313" key="7">
    <source>
        <dbReference type="EMBL" id="MFD1672814.1"/>
    </source>
</evidence>
<dbReference type="GO" id="GO:0004788">
    <property type="term" value="F:thiamine diphosphokinase activity"/>
    <property type="evidence" value="ECO:0007669"/>
    <property type="project" value="UniProtKB-EC"/>
</dbReference>
<accession>A0ABW4J9U5</accession>
<organism evidence="7 8">
    <name type="scientific">Agrilactobacillus yilanensis</name>
    <dbReference type="NCBI Taxonomy" id="2485997"/>
    <lineage>
        <taxon>Bacteria</taxon>
        <taxon>Bacillati</taxon>
        <taxon>Bacillota</taxon>
        <taxon>Bacilli</taxon>
        <taxon>Lactobacillales</taxon>
        <taxon>Lactobacillaceae</taxon>
        <taxon>Agrilactobacillus</taxon>
    </lineage>
</organism>
<dbReference type="SMART" id="SM00983">
    <property type="entry name" value="TPK_B1_binding"/>
    <property type="match status" value="1"/>
</dbReference>
<name>A0ABW4J9U5_9LACO</name>
<dbReference type="NCBIfam" id="TIGR01378">
    <property type="entry name" value="thi_PPkinase"/>
    <property type="match status" value="1"/>
</dbReference>
<dbReference type="Gene3D" id="3.40.50.10240">
    <property type="entry name" value="Thiamin pyrophosphokinase, catalytic domain"/>
    <property type="match status" value="1"/>
</dbReference>
<evidence type="ECO:0000256" key="5">
    <source>
        <dbReference type="NCBIfam" id="TIGR01378"/>
    </source>
</evidence>
<dbReference type="InterPro" id="IPR007371">
    <property type="entry name" value="TPK_catalytic"/>
</dbReference>
<dbReference type="InterPro" id="IPR006282">
    <property type="entry name" value="Thi_PPkinase"/>
</dbReference>
<evidence type="ECO:0000256" key="1">
    <source>
        <dbReference type="ARBA" id="ARBA00022679"/>
    </source>
</evidence>
<keyword evidence="4" id="KW-0067">ATP-binding</keyword>
<dbReference type="PANTHER" id="PTHR41299:SF1">
    <property type="entry name" value="THIAMINE PYROPHOSPHOKINASE"/>
    <property type="match status" value="1"/>
</dbReference>
<evidence type="ECO:0000256" key="4">
    <source>
        <dbReference type="ARBA" id="ARBA00022840"/>
    </source>
</evidence>
<sequence>MKRINLLLGGPMTQWPTVLQQQPQSIPGDWLGVDRGALRLLNLGRLPVLAVGDFDSLTPEELKLVQTQVADIHYAQPEKDDTDSELGLRLAFEKLQADEVVIYGATGARIDHFLVNLLMLLEPRFRAYAPKVKLVDKQNTIRFFLAGEHVIHREKDKKYLAFINLTPIDAFDIFDAKYRLTHKKLTYDRAYASNEFVGNTVHFALSNGVMCVIQSTD</sequence>
<dbReference type="SUPFAM" id="SSF63999">
    <property type="entry name" value="Thiamin pyrophosphokinase, catalytic domain"/>
    <property type="match status" value="1"/>
</dbReference>
<reference evidence="8" key="1">
    <citation type="journal article" date="2019" name="Int. J. Syst. Evol. Microbiol.">
        <title>The Global Catalogue of Microorganisms (GCM) 10K type strain sequencing project: providing services to taxonomists for standard genome sequencing and annotation.</title>
        <authorList>
            <consortium name="The Broad Institute Genomics Platform"/>
            <consortium name="The Broad Institute Genome Sequencing Center for Infectious Disease"/>
            <person name="Wu L."/>
            <person name="Ma J."/>
        </authorList>
    </citation>
    <scope>NUCLEOTIDE SEQUENCE [LARGE SCALE GENOMIC DNA]</scope>
    <source>
        <strain evidence="8">CCM 8896</strain>
    </source>
</reference>
<evidence type="ECO:0000256" key="2">
    <source>
        <dbReference type="ARBA" id="ARBA00022741"/>
    </source>
</evidence>
<keyword evidence="1 7" id="KW-0808">Transferase</keyword>
<dbReference type="Pfam" id="PF04265">
    <property type="entry name" value="TPK_B1_binding"/>
    <property type="match status" value="1"/>
</dbReference>
<dbReference type="InterPro" id="IPR007373">
    <property type="entry name" value="Thiamin_PyroPKinase_B1-bd"/>
</dbReference>
<dbReference type="InterPro" id="IPR036759">
    <property type="entry name" value="TPK_catalytic_sf"/>
</dbReference>
<comment type="caution">
    <text evidence="7">The sequence shown here is derived from an EMBL/GenBank/DDBJ whole genome shotgun (WGS) entry which is preliminary data.</text>
</comment>
<dbReference type="Proteomes" id="UP001597267">
    <property type="component" value="Unassembled WGS sequence"/>
</dbReference>
<evidence type="ECO:0000313" key="8">
    <source>
        <dbReference type="Proteomes" id="UP001597267"/>
    </source>
</evidence>
<protein>
    <recommendedName>
        <fullName evidence="5">Thiamine diphosphokinase</fullName>
        <ecNumber evidence="5">2.7.6.2</ecNumber>
    </recommendedName>
</protein>
<dbReference type="EMBL" id="JBHTOP010000026">
    <property type="protein sequence ID" value="MFD1672814.1"/>
    <property type="molecule type" value="Genomic_DNA"/>
</dbReference>
<keyword evidence="3" id="KW-0418">Kinase</keyword>
<dbReference type="EC" id="2.7.6.2" evidence="5"/>
<proteinExistence type="predicted"/>
<gene>
    <name evidence="7" type="ORF">ACFQ5M_11945</name>
</gene>
<dbReference type="RefSeq" id="WP_125713075.1">
    <property type="nucleotide sequence ID" value="NZ_JBHTOP010000026.1"/>
</dbReference>
<keyword evidence="2" id="KW-0547">Nucleotide-binding</keyword>
<dbReference type="InterPro" id="IPR053149">
    <property type="entry name" value="TPK"/>
</dbReference>
<evidence type="ECO:0000259" key="6">
    <source>
        <dbReference type="SMART" id="SM00983"/>
    </source>
</evidence>
<dbReference type="Pfam" id="PF04263">
    <property type="entry name" value="TPK_catalytic"/>
    <property type="match status" value="1"/>
</dbReference>